<sequence length="716" mass="74785">MFGRIGRSAVNRPWLTIIAWIIATVAAVALAPQLKSTNDQADFLPSHYESVRVTELQQRAFPMAEQPSAIAVFQRADGGRLAPADLAEVTRIAGALQAEGYAKVKSVLASPEAVSPNGRVALASVFATTKNHYDQTLFESVKQLRADAKPLLAKTGLSMGVTGPTASGLDNLESSGDTDAMIMLATLVLIVVLLLVIFRSPLIALLPVLLILLVFVVATGLIATAAELGGLKADNSVSAILIVVLFGVGTDYILFLLFRYREQLRAGQAPKQAMTDAVARVGETIASAAGAVIVAFLALVLSTMGMLRAMGPSLAIAVAVTLLASLTLVPAVFSLLGTKAFWPSKAWKKQPKSVLAGRLGTLVSRRPRLLAGLSGGLLAVMSVAAFGFSAEFDSESSLPRNLESVQASEDLRRGFSAGQTDPSLVLVASKDGSRLDPAGLETFREKLSGVGGVGDVSPAMLGTAGDTAQFSVVLDFRPAEEAAIDLVSGDLRDTAHRVAPEGTEALVGGTSAVLADIRTAVEHDYSLVFPIAGIAIMVILGLLLRSAVAPWYLIVAVGLGFGATLGSAVLVFQQIKGENGLMFALPVFVYLFVVAIGTDYNILMVARLREEIARGRTQQEAVRLAVTHSAPTIGAAAVILAGTFGVLMLAANSMLQQMGFAVSFGILITAFVMALVLVPAVTSLLGERAWWPGSDGRRPAEGDDVAPAPAPEPATT</sequence>
<keyword evidence="6 8" id="KW-0472">Membrane</keyword>
<comment type="similarity">
    <text evidence="2">Belongs to the resistance-nodulation-cell division (RND) (TC 2.A.6) family. MmpL subfamily.</text>
</comment>
<feature type="transmembrane region" description="Helical" evidence="8">
    <location>
        <begin position="238"/>
        <end position="260"/>
    </location>
</feature>
<feature type="region of interest" description="Disordered" evidence="7">
    <location>
        <begin position="695"/>
        <end position="716"/>
    </location>
</feature>
<evidence type="ECO:0000313" key="10">
    <source>
        <dbReference type="EMBL" id="MFC5668746.1"/>
    </source>
</evidence>
<dbReference type="Gene3D" id="1.20.1640.10">
    <property type="entry name" value="Multidrug efflux transporter AcrB transmembrane domain"/>
    <property type="match status" value="2"/>
</dbReference>
<comment type="caution">
    <text evidence="10">The sequence shown here is derived from an EMBL/GenBank/DDBJ whole genome shotgun (WGS) entry which is preliminary data.</text>
</comment>
<evidence type="ECO:0000256" key="1">
    <source>
        <dbReference type="ARBA" id="ARBA00004651"/>
    </source>
</evidence>
<feature type="transmembrane region" description="Helical" evidence="8">
    <location>
        <begin position="624"/>
        <end position="651"/>
    </location>
</feature>
<dbReference type="InterPro" id="IPR004869">
    <property type="entry name" value="MMPL_dom"/>
</dbReference>
<name>A0ABW0XJP3_9ACTN</name>
<accession>A0ABW0XJP3</accession>
<dbReference type="PROSITE" id="PS50156">
    <property type="entry name" value="SSD"/>
    <property type="match status" value="1"/>
</dbReference>
<feature type="transmembrane region" description="Helical" evidence="8">
    <location>
        <begin position="12"/>
        <end position="31"/>
    </location>
</feature>
<evidence type="ECO:0000313" key="11">
    <source>
        <dbReference type="Proteomes" id="UP001596183"/>
    </source>
</evidence>
<evidence type="ECO:0000256" key="8">
    <source>
        <dbReference type="SAM" id="Phobius"/>
    </source>
</evidence>
<feature type="transmembrane region" description="Helical" evidence="8">
    <location>
        <begin position="369"/>
        <end position="390"/>
    </location>
</feature>
<organism evidence="10 11">
    <name type="scientific">Streptomyces incanus</name>
    <dbReference type="NCBI Taxonomy" id="887453"/>
    <lineage>
        <taxon>Bacteria</taxon>
        <taxon>Bacillati</taxon>
        <taxon>Actinomycetota</taxon>
        <taxon>Actinomycetes</taxon>
        <taxon>Kitasatosporales</taxon>
        <taxon>Streptomycetaceae</taxon>
        <taxon>Streptomyces</taxon>
    </lineage>
</organism>
<dbReference type="PANTHER" id="PTHR33406">
    <property type="entry name" value="MEMBRANE PROTEIN MJ1562-RELATED"/>
    <property type="match status" value="1"/>
</dbReference>
<evidence type="ECO:0000256" key="3">
    <source>
        <dbReference type="ARBA" id="ARBA00022475"/>
    </source>
</evidence>
<evidence type="ECO:0000256" key="6">
    <source>
        <dbReference type="ARBA" id="ARBA00023136"/>
    </source>
</evidence>
<evidence type="ECO:0000256" key="7">
    <source>
        <dbReference type="SAM" id="MobiDB-lite"/>
    </source>
</evidence>
<feature type="transmembrane region" description="Helical" evidence="8">
    <location>
        <begin position="525"/>
        <end position="544"/>
    </location>
</feature>
<evidence type="ECO:0000256" key="2">
    <source>
        <dbReference type="ARBA" id="ARBA00010157"/>
    </source>
</evidence>
<evidence type="ECO:0000256" key="5">
    <source>
        <dbReference type="ARBA" id="ARBA00022989"/>
    </source>
</evidence>
<feature type="domain" description="SSD" evidence="9">
    <location>
        <begin position="203"/>
        <end position="335"/>
    </location>
</feature>
<dbReference type="RefSeq" id="WP_381204364.1">
    <property type="nucleotide sequence ID" value="NZ_JBHSPC010000006.1"/>
</dbReference>
<feature type="transmembrane region" description="Helical" evidence="8">
    <location>
        <begin position="281"/>
        <end position="302"/>
    </location>
</feature>
<dbReference type="EMBL" id="JBHSPC010000006">
    <property type="protein sequence ID" value="MFC5668746.1"/>
    <property type="molecule type" value="Genomic_DNA"/>
</dbReference>
<comment type="subcellular location">
    <subcellularLocation>
        <location evidence="1">Cell membrane</location>
        <topology evidence="1">Multi-pass membrane protein</topology>
    </subcellularLocation>
</comment>
<gene>
    <name evidence="10" type="ORF">ACFP2V_01030</name>
</gene>
<dbReference type="InterPro" id="IPR050545">
    <property type="entry name" value="Mycobact_MmpL"/>
</dbReference>
<feature type="transmembrane region" description="Helical" evidence="8">
    <location>
        <begin position="657"/>
        <end position="678"/>
    </location>
</feature>
<dbReference type="SUPFAM" id="SSF82866">
    <property type="entry name" value="Multidrug efflux transporter AcrB transmembrane domain"/>
    <property type="match status" value="2"/>
</dbReference>
<keyword evidence="3" id="KW-1003">Cell membrane</keyword>
<feature type="transmembrane region" description="Helical" evidence="8">
    <location>
        <begin position="180"/>
        <end position="198"/>
    </location>
</feature>
<dbReference type="InterPro" id="IPR000731">
    <property type="entry name" value="SSD"/>
</dbReference>
<feature type="transmembrane region" description="Helical" evidence="8">
    <location>
        <begin position="205"/>
        <end position="226"/>
    </location>
</feature>
<feature type="transmembrane region" description="Helical" evidence="8">
    <location>
        <begin position="314"/>
        <end position="342"/>
    </location>
</feature>
<feature type="transmembrane region" description="Helical" evidence="8">
    <location>
        <begin position="581"/>
        <end position="603"/>
    </location>
</feature>
<reference evidence="11" key="1">
    <citation type="journal article" date="2019" name="Int. J. Syst. Evol. Microbiol.">
        <title>The Global Catalogue of Microorganisms (GCM) 10K type strain sequencing project: providing services to taxonomists for standard genome sequencing and annotation.</title>
        <authorList>
            <consortium name="The Broad Institute Genomics Platform"/>
            <consortium name="The Broad Institute Genome Sequencing Center for Infectious Disease"/>
            <person name="Wu L."/>
            <person name="Ma J."/>
        </authorList>
    </citation>
    <scope>NUCLEOTIDE SEQUENCE [LARGE SCALE GENOMIC DNA]</scope>
    <source>
        <strain evidence="11">JCM 13852</strain>
    </source>
</reference>
<keyword evidence="11" id="KW-1185">Reference proteome</keyword>
<protein>
    <submittedName>
        <fullName evidence="10">MMPL family transporter</fullName>
    </submittedName>
</protein>
<keyword evidence="4 8" id="KW-0812">Transmembrane</keyword>
<dbReference type="Proteomes" id="UP001596183">
    <property type="component" value="Unassembled WGS sequence"/>
</dbReference>
<proteinExistence type="inferred from homology"/>
<keyword evidence="5 8" id="KW-1133">Transmembrane helix</keyword>
<evidence type="ECO:0000256" key="4">
    <source>
        <dbReference type="ARBA" id="ARBA00022692"/>
    </source>
</evidence>
<evidence type="ECO:0000259" key="9">
    <source>
        <dbReference type="PROSITE" id="PS50156"/>
    </source>
</evidence>
<dbReference type="PANTHER" id="PTHR33406:SF6">
    <property type="entry name" value="MEMBRANE PROTEIN YDGH-RELATED"/>
    <property type="match status" value="1"/>
</dbReference>
<feature type="transmembrane region" description="Helical" evidence="8">
    <location>
        <begin position="551"/>
        <end position="575"/>
    </location>
</feature>
<dbReference type="Pfam" id="PF03176">
    <property type="entry name" value="MMPL"/>
    <property type="match status" value="2"/>
</dbReference>